<evidence type="ECO:0000256" key="2">
    <source>
        <dbReference type="ARBA" id="ARBA00022723"/>
    </source>
</evidence>
<keyword evidence="7 8" id="KW-0238">DNA-binding</keyword>
<reference evidence="9 10" key="1">
    <citation type="submission" date="2016-10" db="EMBL/GenBank/DDBJ databases">
        <authorList>
            <person name="de Groot N.N."/>
        </authorList>
    </citation>
    <scope>NUCLEOTIDE SEQUENCE [LARGE SCALE GENOMIC DNA]</scope>
    <source>
        <strain evidence="9 10">Z108</strain>
    </source>
</reference>
<evidence type="ECO:0000256" key="7">
    <source>
        <dbReference type="ARBA" id="ARBA00023125"/>
    </source>
</evidence>
<dbReference type="InterPro" id="IPR019851">
    <property type="entry name" value="CRISPR-assoc_Cas1_ECOLI"/>
</dbReference>
<dbReference type="GO" id="GO:0004520">
    <property type="term" value="F:DNA endonuclease activity"/>
    <property type="evidence" value="ECO:0007669"/>
    <property type="project" value="InterPro"/>
</dbReference>
<dbReference type="CDD" id="cd09719">
    <property type="entry name" value="Cas1_I-E"/>
    <property type="match status" value="1"/>
</dbReference>
<evidence type="ECO:0000256" key="3">
    <source>
        <dbReference type="ARBA" id="ARBA00022759"/>
    </source>
</evidence>
<dbReference type="InterPro" id="IPR050646">
    <property type="entry name" value="Cas1"/>
</dbReference>
<dbReference type="PANTHER" id="PTHR34353:SF3">
    <property type="entry name" value="CRISPR-ASSOCIATED ENDONUCLEASE CAS1"/>
    <property type="match status" value="1"/>
</dbReference>
<keyword evidence="6 8" id="KW-0051">Antiviral defense</keyword>
<sequence length="313" mass="35102">MAKDLKELPKLRDSISYLYVEHSIIDQEGSSIILHRGSEDVPVPVSSLTCLMLGPGTNITHAAIKTATENGCMIVWCGEHCARFYAAGQGETRSAKNTLLQAKCCMDERLHMIVVRRMYELRFPKMDCSQMTLQQIRGMEGIRVRKSYQMAAKMYGIPWHKRDYKNTDWDSSDAVNRALSSANSILYSVCQAAIYSLGYSSALGFVHTGKMLSFVYDVADLYKAETTIPAAFEAVKLDAKQPEKHTRKLCRKYFHSAKLMKRIALDLGKLFEDLENEQVETKETGDLWDDQYGAVDGGVNYAGEVDDDGCDGD</sequence>
<keyword evidence="3 8" id="KW-0255">Endonuclease</keyword>
<comment type="function">
    <text evidence="8">CRISPR (clustered regularly interspaced short palindromic repeat), is an adaptive immune system that provides protection against mobile genetic elements (viruses, transposable elements and conjugative plasmids). CRISPR clusters contain spacers, sequences complementary to antecedent mobile elements, and target invading nucleic acids. CRISPR clusters are transcribed and processed into CRISPR RNA (crRNA). Acts as a dsDNA endonuclease. Involved in the integration of spacer DNA into the CRISPR cassette.</text>
</comment>
<proteinExistence type="inferred from homology"/>
<dbReference type="Proteomes" id="UP000183639">
    <property type="component" value="Unassembled WGS sequence"/>
</dbReference>
<evidence type="ECO:0000256" key="8">
    <source>
        <dbReference type="HAMAP-Rule" id="MF_01470"/>
    </source>
</evidence>
<dbReference type="GO" id="GO:0043571">
    <property type="term" value="P:maintenance of CRISPR repeat elements"/>
    <property type="evidence" value="ECO:0007669"/>
    <property type="project" value="UniProtKB-UniRule"/>
</dbReference>
<dbReference type="GO" id="GO:0016787">
    <property type="term" value="F:hydrolase activity"/>
    <property type="evidence" value="ECO:0007669"/>
    <property type="project" value="UniProtKB-KW"/>
</dbReference>
<dbReference type="OrthoDB" id="9777847at2"/>
<dbReference type="InterPro" id="IPR033641">
    <property type="entry name" value="Cas1_I-E"/>
</dbReference>
<name>A0A1I3D3Z5_SELRU</name>
<feature type="binding site" evidence="8">
    <location>
        <position position="207"/>
    </location>
    <ligand>
        <name>Mn(2+)</name>
        <dbReference type="ChEBI" id="CHEBI:29035"/>
    </ligand>
</feature>
<dbReference type="EMBL" id="FOQK01000005">
    <property type="protein sequence ID" value="SFH81460.1"/>
    <property type="molecule type" value="Genomic_DNA"/>
</dbReference>
<comment type="cofactor">
    <cofactor evidence="8">
        <name>Mg(2+)</name>
        <dbReference type="ChEBI" id="CHEBI:18420"/>
    </cofactor>
    <cofactor evidence="8">
        <name>Mn(2+)</name>
        <dbReference type="ChEBI" id="CHEBI:29035"/>
    </cofactor>
</comment>
<dbReference type="HAMAP" id="MF_01470">
    <property type="entry name" value="Cas1"/>
    <property type="match status" value="1"/>
</dbReference>
<evidence type="ECO:0000313" key="10">
    <source>
        <dbReference type="Proteomes" id="UP000183639"/>
    </source>
</evidence>
<dbReference type="EC" id="3.1.-.-" evidence="8"/>
<dbReference type="GO" id="GO:0003677">
    <property type="term" value="F:DNA binding"/>
    <property type="evidence" value="ECO:0007669"/>
    <property type="project" value="UniProtKB-KW"/>
</dbReference>
<dbReference type="NCBIfam" id="TIGR03638">
    <property type="entry name" value="cas1_ECOLI"/>
    <property type="match status" value="1"/>
</dbReference>
<dbReference type="PANTHER" id="PTHR34353">
    <property type="entry name" value="CRISPR-ASSOCIATED ENDONUCLEASE CAS1 1"/>
    <property type="match status" value="1"/>
</dbReference>
<comment type="subunit">
    <text evidence="8">Homodimer, forms a heterotetramer with a Cas2 homodimer.</text>
</comment>
<dbReference type="Gene3D" id="1.20.120.920">
    <property type="entry name" value="CRISPR-associated endonuclease Cas1, C-terminal domain"/>
    <property type="match status" value="1"/>
</dbReference>
<protein>
    <recommendedName>
        <fullName evidence="8">CRISPR-associated endonuclease Cas1</fullName>
        <ecNumber evidence="8">3.1.-.-</ecNumber>
    </recommendedName>
</protein>
<evidence type="ECO:0000256" key="5">
    <source>
        <dbReference type="ARBA" id="ARBA00022842"/>
    </source>
</evidence>
<comment type="similarity">
    <text evidence="8">Belongs to the CRISPR-associated endonuclease Cas1 family.</text>
</comment>
<dbReference type="GO" id="GO:0046872">
    <property type="term" value="F:metal ion binding"/>
    <property type="evidence" value="ECO:0007669"/>
    <property type="project" value="UniProtKB-UniRule"/>
</dbReference>
<gene>
    <name evidence="8" type="primary">cas1</name>
    <name evidence="9" type="ORF">SAMN04487861_10580</name>
</gene>
<feature type="binding site" evidence="8">
    <location>
        <position position="140"/>
    </location>
    <ligand>
        <name>Mn(2+)</name>
        <dbReference type="ChEBI" id="CHEBI:29035"/>
    </ligand>
</feature>
<dbReference type="InterPro" id="IPR002729">
    <property type="entry name" value="CRISPR-assoc_Cas1"/>
</dbReference>
<evidence type="ECO:0000256" key="6">
    <source>
        <dbReference type="ARBA" id="ARBA00023118"/>
    </source>
</evidence>
<evidence type="ECO:0000256" key="4">
    <source>
        <dbReference type="ARBA" id="ARBA00022801"/>
    </source>
</evidence>
<dbReference type="RefSeq" id="WP_075442525.1">
    <property type="nucleotide sequence ID" value="NZ_FOQK01000005.1"/>
</dbReference>
<dbReference type="Pfam" id="PF01867">
    <property type="entry name" value="Cas_Cas1"/>
    <property type="match status" value="1"/>
</dbReference>
<dbReference type="InterPro" id="IPR042206">
    <property type="entry name" value="CRISPR-assoc_Cas1_C"/>
</dbReference>
<organism evidence="9 10">
    <name type="scientific">Selenomonas ruminantium</name>
    <dbReference type="NCBI Taxonomy" id="971"/>
    <lineage>
        <taxon>Bacteria</taxon>
        <taxon>Bacillati</taxon>
        <taxon>Bacillota</taxon>
        <taxon>Negativicutes</taxon>
        <taxon>Selenomonadales</taxon>
        <taxon>Selenomonadaceae</taxon>
        <taxon>Selenomonas</taxon>
    </lineage>
</organism>
<dbReference type="InterPro" id="IPR042211">
    <property type="entry name" value="CRISPR-assoc_Cas1_N"/>
</dbReference>
<dbReference type="AlphaFoldDB" id="A0A1I3D3Z5"/>
<evidence type="ECO:0000313" key="9">
    <source>
        <dbReference type="EMBL" id="SFH81460.1"/>
    </source>
</evidence>
<keyword evidence="2 8" id="KW-0479">Metal-binding</keyword>
<dbReference type="Gene3D" id="3.100.10.20">
    <property type="entry name" value="CRISPR-associated endonuclease Cas1, N-terminal domain"/>
    <property type="match status" value="1"/>
</dbReference>
<dbReference type="NCBIfam" id="TIGR00287">
    <property type="entry name" value="cas1"/>
    <property type="match status" value="1"/>
</dbReference>
<dbReference type="GO" id="GO:0051607">
    <property type="term" value="P:defense response to virus"/>
    <property type="evidence" value="ECO:0007669"/>
    <property type="project" value="UniProtKB-UniRule"/>
</dbReference>
<keyword evidence="1 8" id="KW-0540">Nuclease</keyword>
<accession>A0A1I3D3Z5</accession>
<keyword evidence="8" id="KW-0464">Manganese</keyword>
<evidence type="ECO:0000256" key="1">
    <source>
        <dbReference type="ARBA" id="ARBA00022722"/>
    </source>
</evidence>
<keyword evidence="4 8" id="KW-0378">Hydrolase</keyword>
<feature type="binding site" evidence="8">
    <location>
        <position position="220"/>
    </location>
    <ligand>
        <name>Mn(2+)</name>
        <dbReference type="ChEBI" id="CHEBI:29035"/>
    </ligand>
</feature>
<keyword evidence="5 8" id="KW-0460">Magnesium</keyword>